<dbReference type="Proteomes" id="UP000179023">
    <property type="component" value="Unassembled WGS sequence"/>
</dbReference>
<dbReference type="SUPFAM" id="SSF52540">
    <property type="entry name" value="P-loop containing nucleoside triphosphate hydrolases"/>
    <property type="match status" value="1"/>
</dbReference>
<dbReference type="STRING" id="1802270.A3C07_00530"/>
<dbReference type="PANTHER" id="PTHR30486:SF16">
    <property type="entry name" value="TWITCHING MOTILITY PROTEIN PILT"/>
    <property type="match status" value="1"/>
</dbReference>
<dbReference type="InterPro" id="IPR003593">
    <property type="entry name" value="AAA+_ATPase"/>
</dbReference>
<evidence type="ECO:0000313" key="4">
    <source>
        <dbReference type="Proteomes" id="UP000179023"/>
    </source>
</evidence>
<evidence type="ECO:0000313" key="3">
    <source>
        <dbReference type="EMBL" id="OHA00693.1"/>
    </source>
</evidence>
<reference evidence="3 4" key="1">
    <citation type="journal article" date="2016" name="Nat. Commun.">
        <title>Thousands of microbial genomes shed light on interconnected biogeochemical processes in an aquifer system.</title>
        <authorList>
            <person name="Anantharaman K."/>
            <person name="Brown C.T."/>
            <person name="Hug L.A."/>
            <person name="Sharon I."/>
            <person name="Castelle C.J."/>
            <person name="Probst A.J."/>
            <person name="Thomas B.C."/>
            <person name="Singh A."/>
            <person name="Wilkins M.J."/>
            <person name="Karaoz U."/>
            <person name="Brodie E.L."/>
            <person name="Williams K.H."/>
            <person name="Hubbard S.S."/>
            <person name="Banfield J.F."/>
        </authorList>
    </citation>
    <scope>NUCLEOTIDE SEQUENCE [LARGE SCALE GENOMIC DNA]</scope>
</reference>
<dbReference type="Gene3D" id="3.40.50.300">
    <property type="entry name" value="P-loop containing nucleotide triphosphate hydrolases"/>
    <property type="match status" value="1"/>
</dbReference>
<dbReference type="CDD" id="cd01131">
    <property type="entry name" value="PilT"/>
    <property type="match status" value="1"/>
</dbReference>
<feature type="domain" description="AAA+ ATPase" evidence="2">
    <location>
        <begin position="128"/>
        <end position="296"/>
    </location>
</feature>
<dbReference type="SMART" id="SM00382">
    <property type="entry name" value="AAA"/>
    <property type="match status" value="1"/>
</dbReference>
<gene>
    <name evidence="3" type="ORF">A3C07_00530</name>
</gene>
<dbReference type="InterPro" id="IPR050921">
    <property type="entry name" value="T4SS_GSP_E_ATPase"/>
</dbReference>
<accession>A0A1G2KMS3</accession>
<dbReference type="InterPro" id="IPR006321">
    <property type="entry name" value="PilT/PilU"/>
</dbReference>
<name>A0A1G2KMS3_9BACT</name>
<dbReference type="InterPro" id="IPR027417">
    <property type="entry name" value="P-loop_NTPase"/>
</dbReference>
<comment type="caution">
    <text evidence="3">The sequence shown here is derived from an EMBL/GenBank/DDBJ whole genome shotgun (WGS) entry which is preliminary data.</text>
</comment>
<dbReference type="InterPro" id="IPR001482">
    <property type="entry name" value="T2SS/T4SS_dom"/>
</dbReference>
<evidence type="ECO:0000259" key="2">
    <source>
        <dbReference type="SMART" id="SM00382"/>
    </source>
</evidence>
<comment type="similarity">
    <text evidence="1">Belongs to the GSP E family.</text>
</comment>
<dbReference type="Pfam" id="PF00437">
    <property type="entry name" value="T2SSE"/>
    <property type="match status" value="1"/>
</dbReference>
<dbReference type="GO" id="GO:0005524">
    <property type="term" value="F:ATP binding"/>
    <property type="evidence" value="ECO:0007669"/>
    <property type="project" value="InterPro"/>
</dbReference>
<evidence type="ECO:0000256" key="1">
    <source>
        <dbReference type="ARBA" id="ARBA00006611"/>
    </source>
</evidence>
<dbReference type="EMBL" id="MHQI01000009">
    <property type="protein sequence ID" value="OHA00693.1"/>
    <property type="molecule type" value="Genomic_DNA"/>
</dbReference>
<protein>
    <submittedName>
        <fullName evidence="3">Type IV pili twitching motility protein PilT</fullName>
    </submittedName>
</protein>
<proteinExistence type="inferred from homology"/>
<dbReference type="AlphaFoldDB" id="A0A1G2KMS3"/>
<sequence length="356" mass="39916">MANPKQKFEELLAIVVKENASDLHISVGHHPTLRIDGSLVPLIDQEVITPDGARDFIFAMLDEEQQQKFLSQKELDFSYSFRDRARFRVNIFHQRGFMGVALRLIPTKIRDFAELGLPPILEDFAQYKQGFLLVVGPTGHGKSTTLAAIINHINRTRADHIITIEDPVEYLFTSEHAVIDQREVGVDTESFQRGLRSMFREDVDVVMIGEMRDVETMSMAVTAAETGHLVLSTIHTNNASQTVDRIIDTFPTAQQGQIRAQLSLTLIGIVSQRLIPRVGGGLVPAIEVMIANSAVRNLIRENKTHELDLVVETSSEQGMISLNRSLIELVRRGDISMEHAIQYSSNPSELQSLLKR</sequence>
<dbReference type="PANTHER" id="PTHR30486">
    <property type="entry name" value="TWITCHING MOTILITY PROTEIN PILT"/>
    <property type="match status" value="1"/>
</dbReference>
<dbReference type="NCBIfam" id="TIGR01420">
    <property type="entry name" value="pilT_fam"/>
    <property type="match status" value="1"/>
</dbReference>
<dbReference type="GO" id="GO:0016887">
    <property type="term" value="F:ATP hydrolysis activity"/>
    <property type="evidence" value="ECO:0007669"/>
    <property type="project" value="InterPro"/>
</dbReference>
<dbReference type="Gene3D" id="3.30.450.90">
    <property type="match status" value="1"/>
</dbReference>
<organism evidence="3 4">
    <name type="scientific">Candidatus Sungbacteria bacterium RIFCSPHIGHO2_02_FULL_47_11</name>
    <dbReference type="NCBI Taxonomy" id="1802270"/>
    <lineage>
        <taxon>Bacteria</taxon>
        <taxon>Candidatus Sungiibacteriota</taxon>
    </lineage>
</organism>